<organism evidence="9 10">
    <name type="scientific">Dryococelus australis</name>
    <dbReference type="NCBI Taxonomy" id="614101"/>
    <lineage>
        <taxon>Eukaryota</taxon>
        <taxon>Metazoa</taxon>
        <taxon>Ecdysozoa</taxon>
        <taxon>Arthropoda</taxon>
        <taxon>Hexapoda</taxon>
        <taxon>Insecta</taxon>
        <taxon>Pterygota</taxon>
        <taxon>Neoptera</taxon>
        <taxon>Polyneoptera</taxon>
        <taxon>Phasmatodea</taxon>
        <taxon>Verophasmatodea</taxon>
        <taxon>Anareolatae</taxon>
        <taxon>Phasmatidae</taxon>
        <taxon>Eurycanthinae</taxon>
        <taxon>Dryococelus</taxon>
    </lineage>
</organism>
<dbReference type="Proteomes" id="UP001159363">
    <property type="component" value="Chromosome 16"/>
</dbReference>
<comment type="function">
    <text evidence="8">Gustatory receptor which mediates acceptance or avoidance behavior, depending on its substrates.</text>
</comment>
<feature type="transmembrane region" description="Helical" evidence="8">
    <location>
        <begin position="408"/>
        <end position="426"/>
    </location>
</feature>
<keyword evidence="4 8" id="KW-1133">Transmembrane helix</keyword>
<evidence type="ECO:0000256" key="4">
    <source>
        <dbReference type="ARBA" id="ARBA00022989"/>
    </source>
</evidence>
<feature type="transmembrane region" description="Helical" evidence="8">
    <location>
        <begin position="80"/>
        <end position="101"/>
    </location>
</feature>
<sequence>MESARPTEFFPYPKKLRILNNMFGLETCTIAIKSDSTRTTVQFKKSVPATVYFILVTAVVAVAWMSFDYHVIYLQFNYDINIIIAAMETNATLFMCFVNLATNPINSRRIENILSSCLEVDHLLQNNPLYQKSFYEFPAFITSLLICICCIFALDVWIYTPMEVMVSFQFTLLIYTMHLINLIVTANCVNWIFQILKRLKILNRKIRQLNTSQIAHAKQESPNTSVANMAQNQQSCIIILDGQLAQVSATWLRDKEEQFHSKHNVVESDIFNLRTAFRKLRKIAVEVNDTFGVSILFLLMCTFVTVIVSIFFAINAKNVINNSKFSGWHLCIHLMWSLLYSGQTIAVVWYSTASSDEVRQTKDIIQDILLEPQLGEGVVQRLCRFMDQISSEDLSFSAAGFFTLKEPLVCSIAVSIVSYLLVLLQMSPVHTAQLHHNSTK</sequence>
<evidence type="ECO:0000256" key="5">
    <source>
        <dbReference type="ARBA" id="ARBA00023136"/>
    </source>
</evidence>
<accession>A0ABQ9G0G7</accession>
<proteinExistence type="inferred from homology"/>
<feature type="transmembrane region" description="Helical" evidence="8">
    <location>
        <begin position="51"/>
        <end position="74"/>
    </location>
</feature>
<protein>
    <recommendedName>
        <fullName evidence="8">Gustatory receptor</fullName>
    </recommendedName>
</protein>
<comment type="caution">
    <text evidence="9">The sequence shown here is derived from an EMBL/GenBank/DDBJ whole genome shotgun (WGS) entry which is preliminary data.</text>
</comment>
<comment type="similarity">
    <text evidence="8">Belongs to the insect chemoreceptor superfamily. Gustatory receptor (GR) family.</text>
</comment>
<evidence type="ECO:0000313" key="10">
    <source>
        <dbReference type="Proteomes" id="UP001159363"/>
    </source>
</evidence>
<evidence type="ECO:0000256" key="8">
    <source>
        <dbReference type="RuleBase" id="RU363108"/>
    </source>
</evidence>
<evidence type="ECO:0000256" key="2">
    <source>
        <dbReference type="ARBA" id="ARBA00022475"/>
    </source>
</evidence>
<dbReference type="InterPro" id="IPR013604">
    <property type="entry name" value="7TM_chemorcpt"/>
</dbReference>
<gene>
    <name evidence="9" type="ORF">PR048_033173</name>
</gene>
<dbReference type="Pfam" id="PF08395">
    <property type="entry name" value="7tm_7"/>
    <property type="match status" value="1"/>
</dbReference>
<evidence type="ECO:0000256" key="3">
    <source>
        <dbReference type="ARBA" id="ARBA00022692"/>
    </source>
</evidence>
<keyword evidence="10" id="KW-1185">Reference proteome</keyword>
<evidence type="ECO:0000256" key="1">
    <source>
        <dbReference type="ARBA" id="ARBA00004651"/>
    </source>
</evidence>
<keyword evidence="2 8" id="KW-1003">Cell membrane</keyword>
<dbReference type="EMBL" id="JARBHB010000017">
    <property type="protein sequence ID" value="KAJ8865653.1"/>
    <property type="molecule type" value="Genomic_DNA"/>
</dbReference>
<keyword evidence="6 8" id="KW-0675">Receptor</keyword>
<keyword evidence="5 8" id="KW-0472">Membrane</keyword>
<dbReference type="PANTHER" id="PTHR21143">
    <property type="entry name" value="INVERTEBRATE GUSTATORY RECEPTOR"/>
    <property type="match status" value="1"/>
</dbReference>
<keyword evidence="7 8" id="KW-0807">Transducer</keyword>
<feature type="transmembrane region" description="Helical" evidence="8">
    <location>
        <begin position="326"/>
        <end position="350"/>
    </location>
</feature>
<dbReference type="PANTHER" id="PTHR21143:SF133">
    <property type="entry name" value="GUSTATORY AND PHEROMONE RECEPTOR 32A-RELATED"/>
    <property type="match status" value="1"/>
</dbReference>
<name>A0ABQ9G0G7_9NEOP</name>
<evidence type="ECO:0000256" key="7">
    <source>
        <dbReference type="ARBA" id="ARBA00023224"/>
    </source>
</evidence>
<feature type="transmembrane region" description="Helical" evidence="8">
    <location>
        <begin position="172"/>
        <end position="196"/>
    </location>
</feature>
<evidence type="ECO:0000313" key="9">
    <source>
        <dbReference type="EMBL" id="KAJ8865653.1"/>
    </source>
</evidence>
<keyword evidence="3 8" id="KW-0812">Transmembrane</keyword>
<comment type="subcellular location">
    <subcellularLocation>
        <location evidence="1 8">Cell membrane</location>
        <topology evidence="1 8">Multi-pass membrane protein</topology>
    </subcellularLocation>
</comment>
<evidence type="ECO:0000256" key="6">
    <source>
        <dbReference type="ARBA" id="ARBA00023170"/>
    </source>
</evidence>
<feature type="transmembrane region" description="Helical" evidence="8">
    <location>
        <begin position="291"/>
        <end position="314"/>
    </location>
</feature>
<feature type="transmembrane region" description="Helical" evidence="8">
    <location>
        <begin position="137"/>
        <end position="160"/>
    </location>
</feature>
<reference evidence="9 10" key="1">
    <citation type="submission" date="2023-02" db="EMBL/GenBank/DDBJ databases">
        <title>LHISI_Scaffold_Assembly.</title>
        <authorList>
            <person name="Stuart O.P."/>
            <person name="Cleave R."/>
            <person name="Magrath M.J.L."/>
            <person name="Mikheyev A.S."/>
        </authorList>
    </citation>
    <scope>NUCLEOTIDE SEQUENCE [LARGE SCALE GENOMIC DNA]</scope>
    <source>
        <strain evidence="9">Daus_M_001</strain>
        <tissue evidence="9">Leg muscle</tissue>
    </source>
</reference>